<dbReference type="Proteomes" id="UP000612585">
    <property type="component" value="Unassembled WGS sequence"/>
</dbReference>
<evidence type="ECO:0000256" key="2">
    <source>
        <dbReference type="SAM" id="Phobius"/>
    </source>
</evidence>
<keyword evidence="2" id="KW-0472">Membrane</keyword>
<dbReference type="AlphaFoldDB" id="A0A8J3ZEG5"/>
<reference evidence="3" key="1">
    <citation type="submission" date="2021-01" db="EMBL/GenBank/DDBJ databases">
        <title>Whole genome shotgun sequence of Virgisporangium aurantiacum NBRC 16421.</title>
        <authorList>
            <person name="Komaki H."/>
            <person name="Tamura T."/>
        </authorList>
    </citation>
    <scope>NUCLEOTIDE SEQUENCE</scope>
    <source>
        <strain evidence="3">NBRC 16421</strain>
    </source>
</reference>
<feature type="compositionally biased region" description="Low complexity" evidence="1">
    <location>
        <begin position="37"/>
        <end position="46"/>
    </location>
</feature>
<evidence type="ECO:0000256" key="1">
    <source>
        <dbReference type="SAM" id="MobiDB-lite"/>
    </source>
</evidence>
<comment type="caution">
    <text evidence="3">The sequence shown here is derived from an EMBL/GenBank/DDBJ whole genome shotgun (WGS) entry which is preliminary data.</text>
</comment>
<proteinExistence type="predicted"/>
<organism evidence="3 4">
    <name type="scientific">Virgisporangium aurantiacum</name>
    <dbReference type="NCBI Taxonomy" id="175570"/>
    <lineage>
        <taxon>Bacteria</taxon>
        <taxon>Bacillati</taxon>
        <taxon>Actinomycetota</taxon>
        <taxon>Actinomycetes</taxon>
        <taxon>Micromonosporales</taxon>
        <taxon>Micromonosporaceae</taxon>
        <taxon>Virgisporangium</taxon>
    </lineage>
</organism>
<protein>
    <submittedName>
        <fullName evidence="3">Uncharacterized protein</fullName>
    </submittedName>
</protein>
<feature type="compositionally biased region" description="Pro residues" evidence="1">
    <location>
        <begin position="1"/>
        <end position="36"/>
    </location>
</feature>
<sequence>MSGPPASGPPNPGPQYPPPAVPGPYPPAQPGPPPGQPQYGQPVSGPAFGQPVSGPQYGQPYAPVSGPQYNTGAPVSGAMVPVSGPGPGMGEQPLCQIGEIAVTTTMVHTPVGGCPLHGSQWTAQDQWISTQKTPTWAIVLAIVGFCILTIFSLLFLLAKETVLNGTIAVTVTNGPFTYVARIPVYNQAQAQHVHNQVNYARAMAMR</sequence>
<name>A0A8J3ZEG5_9ACTN</name>
<keyword evidence="2" id="KW-1133">Transmembrane helix</keyword>
<gene>
    <name evidence="3" type="ORF">Vau01_088240</name>
</gene>
<keyword evidence="2" id="KW-0812">Transmembrane</keyword>
<evidence type="ECO:0000313" key="3">
    <source>
        <dbReference type="EMBL" id="GIJ61308.1"/>
    </source>
</evidence>
<evidence type="ECO:0000313" key="4">
    <source>
        <dbReference type="Proteomes" id="UP000612585"/>
    </source>
</evidence>
<dbReference type="EMBL" id="BOPG01000065">
    <property type="protein sequence ID" value="GIJ61308.1"/>
    <property type="molecule type" value="Genomic_DNA"/>
</dbReference>
<feature type="region of interest" description="Disordered" evidence="1">
    <location>
        <begin position="1"/>
        <end position="65"/>
    </location>
</feature>
<keyword evidence="4" id="KW-1185">Reference proteome</keyword>
<accession>A0A8J3ZEG5</accession>
<feature type="transmembrane region" description="Helical" evidence="2">
    <location>
        <begin position="136"/>
        <end position="157"/>
    </location>
</feature>